<dbReference type="Pfam" id="PF14310">
    <property type="entry name" value="Fn3-like"/>
    <property type="match status" value="1"/>
</dbReference>
<dbReference type="Pfam" id="PF01915">
    <property type="entry name" value="Glyco_hydro_3_C"/>
    <property type="match status" value="1"/>
</dbReference>
<keyword evidence="1" id="KW-0378">Hydrolase</keyword>
<gene>
    <name evidence="4" type="ORF">ACH5RR_028800</name>
</gene>
<reference evidence="4 5" key="1">
    <citation type="submission" date="2024-11" db="EMBL/GenBank/DDBJ databases">
        <title>A near-complete genome assembly of Cinchona calisaya.</title>
        <authorList>
            <person name="Lian D.C."/>
            <person name="Zhao X.W."/>
            <person name="Wei L."/>
        </authorList>
    </citation>
    <scope>NUCLEOTIDE SEQUENCE [LARGE SCALE GENOMIC DNA]</scope>
    <source>
        <tissue evidence="4">Nenye</tissue>
    </source>
</reference>
<dbReference type="SUPFAM" id="SSF51445">
    <property type="entry name" value="(Trans)glycosidases"/>
    <property type="match status" value="1"/>
</dbReference>
<dbReference type="InterPro" id="IPR002772">
    <property type="entry name" value="Glyco_hydro_3_C"/>
</dbReference>
<protein>
    <recommendedName>
        <fullName evidence="3">Fibronectin type III-like domain-containing protein</fullName>
    </recommendedName>
</protein>
<dbReference type="Proteomes" id="UP001630127">
    <property type="component" value="Unassembled WGS sequence"/>
</dbReference>
<dbReference type="EMBL" id="JBJUIK010000012">
    <property type="protein sequence ID" value="KAL3509399.1"/>
    <property type="molecule type" value="Genomic_DNA"/>
</dbReference>
<dbReference type="SMART" id="SM01217">
    <property type="entry name" value="Fn3_like"/>
    <property type="match status" value="1"/>
</dbReference>
<evidence type="ECO:0000259" key="3">
    <source>
        <dbReference type="SMART" id="SM01217"/>
    </source>
</evidence>
<dbReference type="SUPFAM" id="SSF52279">
    <property type="entry name" value="Beta-D-glucan exohydrolase, C-terminal domain"/>
    <property type="match status" value="1"/>
</dbReference>
<dbReference type="InterPro" id="IPR044993">
    <property type="entry name" value="BXL"/>
</dbReference>
<accession>A0ABD2YPU2</accession>
<dbReference type="InterPro" id="IPR026891">
    <property type="entry name" value="Fn3-like"/>
</dbReference>
<dbReference type="InterPro" id="IPR036962">
    <property type="entry name" value="Glyco_hydro_3_N_sf"/>
</dbReference>
<keyword evidence="2" id="KW-0326">Glycosidase</keyword>
<evidence type="ECO:0000256" key="1">
    <source>
        <dbReference type="ARBA" id="ARBA00022801"/>
    </source>
</evidence>
<feature type="domain" description="Fibronectin type III-like" evidence="3">
    <location>
        <begin position="347"/>
        <end position="417"/>
    </location>
</feature>
<proteinExistence type="predicted"/>
<dbReference type="Gene3D" id="3.40.50.1700">
    <property type="entry name" value="Glycoside hydrolase family 3 C-terminal domain"/>
    <property type="match status" value="1"/>
</dbReference>
<dbReference type="InterPro" id="IPR017853">
    <property type="entry name" value="GH"/>
</dbReference>
<name>A0ABD2YPU2_9GENT</name>
<keyword evidence="5" id="KW-1185">Reference proteome</keyword>
<evidence type="ECO:0000256" key="2">
    <source>
        <dbReference type="ARBA" id="ARBA00023295"/>
    </source>
</evidence>
<dbReference type="PANTHER" id="PTHR42721">
    <property type="entry name" value="SUGAR HYDROLASE-RELATED"/>
    <property type="match status" value="1"/>
</dbReference>
<evidence type="ECO:0000313" key="4">
    <source>
        <dbReference type="EMBL" id="KAL3509399.1"/>
    </source>
</evidence>
<dbReference type="InterPro" id="IPR036881">
    <property type="entry name" value="Glyco_hydro_3_C_sf"/>
</dbReference>
<evidence type="ECO:0000313" key="5">
    <source>
        <dbReference type="Proteomes" id="UP001630127"/>
    </source>
</evidence>
<dbReference type="Gene3D" id="3.20.20.300">
    <property type="entry name" value="Glycoside hydrolase, family 3, N-terminal domain"/>
    <property type="match status" value="1"/>
</dbReference>
<dbReference type="Gene3D" id="2.60.40.10">
    <property type="entry name" value="Immunoglobulins"/>
    <property type="match status" value="1"/>
</dbReference>
<organism evidence="4 5">
    <name type="scientific">Cinchona calisaya</name>
    <dbReference type="NCBI Taxonomy" id="153742"/>
    <lineage>
        <taxon>Eukaryota</taxon>
        <taxon>Viridiplantae</taxon>
        <taxon>Streptophyta</taxon>
        <taxon>Embryophyta</taxon>
        <taxon>Tracheophyta</taxon>
        <taxon>Spermatophyta</taxon>
        <taxon>Magnoliopsida</taxon>
        <taxon>eudicotyledons</taxon>
        <taxon>Gunneridae</taxon>
        <taxon>Pentapetalae</taxon>
        <taxon>asterids</taxon>
        <taxon>lamiids</taxon>
        <taxon>Gentianales</taxon>
        <taxon>Rubiaceae</taxon>
        <taxon>Cinchonoideae</taxon>
        <taxon>Cinchoneae</taxon>
        <taxon>Cinchona</taxon>
    </lineage>
</organism>
<dbReference type="InterPro" id="IPR013783">
    <property type="entry name" value="Ig-like_fold"/>
</dbReference>
<dbReference type="AlphaFoldDB" id="A0ABD2YPU2"/>
<dbReference type="PANTHER" id="PTHR42721:SF11">
    <property type="entry name" value="BETA-D-XYLOSIDASE 5-RELATED"/>
    <property type="match status" value="1"/>
</dbReference>
<sequence>MAFRPACADPKLLKETIRGEWDLNGNINFDLRIQIQSLFFFLILGLDLDCGSYYSDYGANAVIQGKVRESKIDKALRSLYFVLLRPGFFDGSPKFDSLGKDEICSENHINFAIQAAREGIFLLKNDNDTLPLDSHQIKTIAVVWLHANATDVMIGNHAGVPCRITTPIYAFKQHGKVIYENGCADVACKNDSLIFPAVQAASKADATIVGVGLDLSAEAESLDRVDLLLPGYQTQLINQIATSSKGPVTLVIMSAGGVDISFARNHPNITSIIWAGYPGEEGGQGIADVFGAYNPATTKRSINIKLNKFQHCRHINYIDGALEPSCATHNVEFSVEVTNVGKRDGSEVVMIYWNPPSGIVDAHIKQLVAFKKVCIQAGRSTKVNFNLNACKSLGIIDYKGYNHLASGGHNILVGDNILSFPLRITYEISH</sequence>
<comment type="caution">
    <text evidence="4">The sequence shown here is derived from an EMBL/GenBank/DDBJ whole genome shotgun (WGS) entry which is preliminary data.</text>
</comment>
<dbReference type="GO" id="GO:0016798">
    <property type="term" value="F:hydrolase activity, acting on glycosyl bonds"/>
    <property type="evidence" value="ECO:0007669"/>
    <property type="project" value="UniProtKB-KW"/>
</dbReference>